<dbReference type="InterPro" id="IPR002035">
    <property type="entry name" value="VWF_A"/>
</dbReference>
<feature type="domain" description="VWFA" evidence="15">
    <location>
        <begin position="2631"/>
        <end position="2803"/>
    </location>
</feature>
<protein>
    <submittedName>
        <fullName evidence="18">Collagen alpha-3(VI) chain</fullName>
    </submittedName>
</protein>
<dbReference type="InterPro" id="IPR013783">
    <property type="entry name" value="Ig-like_fold"/>
</dbReference>
<dbReference type="CDD" id="cd01450">
    <property type="entry name" value="vWFA_subfamily_ECM"/>
    <property type="match status" value="2"/>
</dbReference>
<dbReference type="InterPro" id="IPR036116">
    <property type="entry name" value="FN3_sf"/>
</dbReference>
<keyword evidence="8" id="KW-1015">Disulfide bond</keyword>
<keyword evidence="3" id="KW-0272">Extracellular matrix</keyword>
<dbReference type="PRINTS" id="PR00453">
    <property type="entry name" value="VWFADOMAIN"/>
</dbReference>
<dbReference type="CDD" id="cd22635">
    <property type="entry name" value="Kunitz_papilin"/>
    <property type="match status" value="1"/>
</dbReference>
<keyword evidence="5" id="KW-0677">Repeat</keyword>
<dbReference type="PRINTS" id="PR00759">
    <property type="entry name" value="BASICPTASE"/>
</dbReference>
<name>A0A4U5U0J0_COLLU</name>
<sequence length="7329" mass="802641">MRRHRLLPLCALLGVLFAGLLPRLDAQDDCAQGLAADIYFLVDSSWSIGKENFEHVRQFLYSLTQALHQVGGDRFKFALVTYNYKPETEFQLNSYSTTQGVLSHIKAMSYRGGGTRTGLGLDFLIRTHLTTAAGSRAVEGVAQVVVVLTDGRSQDDVAMPAQVLRFAGVEVFAVGVQDAVDSELREMASHPHNTHVFNVHSFLTLRDIIQDLVVGLCGAVTRSGGAPVANEAPVAGGGTAQDSADLVLLIDGSENVGPENFPYVRDLVMRIIQHLDVGRDTVRVALALYSANPEIKFYLNTYESRSSVLEAVKSLTYSGGDESNLGAALEDVAENLLSQTAGGRAEEGVPQMLVVISAGPSTDDTGVGDRAIKRAGVITSAVAIGDSATADLEAVATDKSFVLSAPHFRALASMGDQLLPYILGVAQRTIIVHTEVTEALIAGKRDVIFLIDNTMGVNIIGAVRGFIKRFVDSVPIGPDEVQVGAVQFSDVPQLAMDLNTYRTKGEIVNGLTHITHKQGQIVNAGAALDFVRLNMLRPEKGSRIQQGIPQIIMLMTGKKSSDSVVRPVRELQKMGVLTLAGGFKAADEGELKQIAFAETAAYMLKDIRGLRSKSTEMINTLSTLAGMMVTEVPTEPVVEITTVQTQRVIRDIVFLVDGSNYIGSNNFPYVRDFIINVVNQLDVRPDRVRIGLLQFAESPRIEFYLNSFSNRQDVVDRISQLRLTGGSVLNTGAAMDYALKNMYLPSAGSRKRQGVQQVLVLITGGPAQDELKTVADNLALGRILTFTVSSGQADDNLLKSVAFVPDLAYHETRFSELPALAEVIMPKLITVVGDTETVEGAERDVAFLIDGTDNVREDFGYIRDFIIKIIEPLDIGIDKVRISVVQHSERPTPSFYLNTYQTKDEVIRAVNGMSLAGGRSLNTGSALRFMKDTILSERHGSRAAQAVPQFLIVLAGGRSRDSVKESAGALKTGGVVPFGVGVKDADPKQIEAISHNPSFAFNVKEFSELSTIPQKLNNYVSLPKEELTLVLQQVQSNAVKRDIVFLLDGSDNTRDGFPEIKRFVKSIVESLSISENQDRVSVVQFADNPEVNFDLYSHKAKNEMINAIDNLRHKGGRHLNIGKALQYVRHSVFTSSTGSRRLEGVPQILILLSTKPSTDNVRSSAFALKEHDIVSVGVGVGEAKLSELEMIAFKSGFTYKVTDFSQLPSIQAQLVSTLNINKDTEETMTGISDLVGSKKRDIVFLLDGSDDSRNGLPAIREFIRRMAEELDIDEDKVRVAVIQYSNDTAVYFNLKTHRSKKAIVYAVRSLRHKGGRSRNTGAALQFVRHHVFTATSGSRRLEGVPQILFLLTGGKSSDDVSEAALSLKQIGVLSFAIGMKNTKQEELQTIAFSNRFLFNLPVFGELLSIQPEITAFVQAPIQTEAPTVVVELESPQRDIVFLLDGSDDTQNGFSAIKSFVQRVVDTLNVGENKDRVSVVQYSRDPQTHFSLNSYTEKQDVLAAVAQLNHKGGRQRNTGAALDYVRNNAFAESSGSRHQEGVPQILILLSGGRSQDDVASASVALKQDKVVPFCVGTRNADILEHQMIAHNPSYAFSVPRFDDFGSIYQQLVSFVKRVPRQQPRLKLQSGLVSADRTESIQRDVVFLMDSSDEMKNDFQEVIGFVERMVAKLDVEENKDRVSVVQYSREPSVDFFLNTYKTQQHVAGNVRILRPKGGRPLNTGAALQYIKDNVFTVSSGSRHQQGVPQILVLLTGGRSSDDVNNAVENLKGIGVMVYVVGTKNADHLEIQSISQEASRAFFAADSSDLADIEQQIFSAIAIKRGETPAIKPVSHDPNRRDIVFLLDGSDSSEQRFSDIKDFVQRMVADLNIDTNKDRVAVVQYSNTAEVNFNLRHYSAMDDILDAVRGLSHKGGYPHNIGVALQYVRDNVFTSESGSRLLEGVPQILIVLSGERSGDDIKTAIRMLKEIGVISIAIGTTGADTIELQTISHEPSYALSITNYEELSTTKQDVFSLLREASHHVKETTPTTSFDSKKQDVVFLIDGSYDSRNGFEEIRGFVGKIVESLSLGENRDQVAVVQYSRDATPNFYLNSYSSKNDVLNSIGTMRHKLGRPLNIGKALEFVRDNVFAASVGGRRAESVPQYLYVFSGGRSGDDVRGPAQSLKDNGIKTFSIGTKNADTLEMQTISFTPAHYFYVTNFNSLQSIHPSLEATLRGAQETTDFPSIDTSIISELKLQSGDIVFLLDGSDNMRASQRHILDFVREFVKQIEIGPNKVQIALTQYSTEPTIDFLLNTYSLKDDVLSHLSIVELKGGLSLNTGGALDYVKNNVFTASSGSRAQLGIPQILILISGRRSEDDVLGPVDRLENAGIVLYNVGVYNADRLEMEQLVHNPRARHFIKDNSDFPLVREQLLSAIASHKGTVHHGIGSSSSIKRDIVFLIDGSDDVRSRFSVVREFVANMVESFDLDKGNDKVAVVQYSNNAELSFSLNTYNSKDDVLKHIASLKLKGGRPQYIGAALQFVKDNVFASNAGGRHNEGAKQMLIVLAGGRSRDSPRGPASMLKAAGVVTFAIGSRMSNSAEMQIISSEQNYAYSVPDFVNLPHIQQNLMGHLTQMGVKKETKAEESDEKGRDIVFLLDGSDNTSNGFSAIQDFLYRVIETLNIGPNKDRAAVIQFSNVARANFFLNSFMRKEDVLTAVRRLSHKGGRPLKMGAALKYVKENVFTAASGSRYKQNVPQVLVVLSSGPSSDSVDLPVASLKENNVTILTIGTKNSDHKEMGKISHAPSYALSVSEMAKLPHLQEQVVAAMREEKIKNEISKAEVIVERKPTGKDVVFLLDGSEDTRSAFRDMQDFVQRVVETLSVDDNNDRVSVVQYSRDPAVQFYLNTYTTKREILDTVRGLSHKGGRPLNTGAALQYLRDNVFTASAGSRRQQGVPQVLVLLSGGRSFDRVNEPASALKQMGVQIFAIGSRRSDRGELQTISHDPSNALFVSEFTDLPTVQQQLQSSVEAVVTDITPESPTVPVDTVKKDIVFLLDGSDGTRRGFPAMRDFVERAVEKLNVGQNNDRVSVVQYSRDAEVNFYLNTNAKIEDIVDSVRGLKHRGGTPLNTGAALQYLRDNVFTASAGSRRQEGVPQVLVLLSGGRSFDRVNEPASALKQMGVQIFAIGSRVSDRGELQTISHDPSNALFVSEFTDLPTVQEQLSSVMGRVLVRATPMTPTVTVERKPTGKDVVFLLDGSEDTRSAFRDMQDFVQRVVETLSVDDNKDRVSVVQYSRDPAVQFYLNTYTTKGEILDTVRGLSHKGGRPLNTGAALQYLRDNVFTASAGSRRQQGVPQVLVLLSGGRSFDRVNEPASALKQMGVQIFAIGSRRSDRGELQTISHDPSNALFVSEFTDLPTVQQQLQSSVEAVVTDITPESPTVPVDTVNKDIVFLLDGSDGTRRGFPAMRDFVERAVEKLNVGQNNDRVSVVQYSRDAEVNFYLNTYATKEDIVDSVRGLKHRGGTPLNTGAALQYVRDNVFTQSSGSRRLQGVPQLLILLNGGKSFDNVDAPASALKQQGISVIGIGTSSSDINELQKISYDPTYALSVSNFTALPTVQEQLSSVMGRVLVRATPMTPTVTVERKPTGKDVVFLLDGSEDTKSAFRDMRDFVQRVVETLSVDDNKDRVSVVQYSRDPAVQFYLNTYRTKGEILDTVRGLSHKGGRPLNTGAALQYLRDNVFTASAGSRRQEGVPQVLVLLSGGRSFDRVNEPASALKQMGVQIFAIGSRRSDRGELQTISHDPSNALFVSEFTDLPTVQQQLQSSVEAVVSDITPESPTVPVDTVKKDIVFLLDGSDGTRRGFPAMRDFVERAVEKLNVGQNNDRVSVVQYSRDCREDIVDSVRGLKHRGGTPLNTGAALQYLRDNVFTASAGSRRQEGVPQVLVLLSGGRSFDRVNEPASALKQMGVQIFAIGSRVSDRGELQTISHDPSNALFVSEFTDLPTVQEQLSSVMGRVLVRATPMTPTVTVERKPTGKDVVFLLDGSEDTRSAFRDMRDFVQRVVETLSVDDNKDRVSVVQYSRDPAVQFYLNTYTTKGEILDTVRGLSHKGGRPLNTGAALLYLRDNVFTASAGSRRQQGVPQVLVLLSGGRSFDRVNEPASALKQMGVQIFAIGSRRSDRGELQTISHDPSNALFVSEFTDLPTVQQQLQSSVEAVVTDITPESPTVPVDTVKKDIVFLLDGSDGTRRGFPAMRDFVERAVEKLNVGQNNDRVSVVQYSRDAEVNFYLNTYATKEDIVDSVRGLKHRGGTPLNTGAALQYVRDNVFTQSSGGRRLQGVPQLLILLNGGKSFDNVDAPASALKQQGISVIGIGTSSSDINELQKISYDATYALSVSNFTALPTVQEQLSSVMGRVLVRATPMTPTVTVERKPTGKDVVFLLDGSEDTRSAFRDMRDFVQRVVETLSVDDNKDRVSVVQYSRDPAVQFYLNTYTTKGEILDTVRGLSHKGGRPLNTGAALQYLRDNVFTASAGSRRQEAVPQVLVLLSGGRSFDRVNEPASALKQMGVQIFAIGSRRSDRGELQTISHDPSNALFVSEFTDLPTVQQQLQSSVEAVVTDITPESPTVPVDTVKKDIVFLLDGSDGTRRGFPAMRDFVERAVEKLNVGQNNDRVSVVQYSRDPAVQFYLNTYATKEDILDSVRGLKHRGGTPLNTGAALQYLRDNVFTASAGSRRQEGVPQVLLLLSGGRSFDRVNEPASALKQMGVQIFAIGSRVSDRGELQTISHDPSNALFVSEFTDLPTVQEQLSSVMGRVLVRATPMTPTVTVERKPTGKDVVFLLDGSEDTRSAFRDMRDFVQRVVETLSVDDNKDRVSVVQYSRDPAVQFYLNTYTTKGEILDTVRGLSHKGGRPLNTGAALQYLRDNVFTASAGSRRQEAVPQVLVLLSGGRSFDRVNEPASALKQMGVQIFAIGSRRSDRGELQTISHDPSNALFVSEFTDLPTVQQQLQSSVEAVVTDITPESPTVPVDTVKKDIVFLLDGSDGTRRGFPAMRDFVERAVEKLNVGQNNDRVSVVQYSRDPAVQFYLNTYATKEDIVDSVRGLKHRGGTPLNTGAALQYLRDNVFTASAGSRRQEGVPQVLVLLSGGRSFDRVNEPASALKQMGVQIFAIGSRRSDRGELQTISHDPSNALFVSEFTDLPTVQQQLESSVEAVVIAVTPESPSVPAESQGPRKDIIFLVDGSDGVGREFPIIQEFIRRVVESLNVGENKIRIGVVQYGDSAQADMYLNTHTTKEGVLNAVRVMRQRGGRQRNLGQALQFVSQDVLTAARGSRKQEGVPQFVIVVSSGSSTDDISPAATSLKRSRVLPFSIGTRDINPTELQVVSYVPKFAYTVDDLPGLYTVQENLITTLTELSDDDIARMQPVYPTYAVMPTPAAEGEKRDVVFLIDGTTAVRSEFPAIREMIRRVVEKLDVGMDRVRVSVVQYSDDAKVEFLLNEHSTKDEVRQAVSKLRSRGGSRLNTGRALEWVSKNIYHRSAGSRIEDGVPQFLILVTGGKSTDDVSTAADQLKRNHVAPLAIGSRNADVDELRQISLKPELTYKVDSFHQLPNVEPQLINSVKTISTSDIIASYVPPSVDVETLNLGKKDIIFLIDSSDNTGGDGLAHIRDFIHNIVKQLDVHPDQVRVAVVQYADRVKTEFSLNRHRDKASVLSNIKRLRQMGGRSSDLADAIQYVMDNELKPSAGVRPTEASQHLVVLTGGRSSQDVSLYGPLLKNSRVNCIGVGAGPNTKQLTQITTTPEDFLQVHTLPGLPGINERFIARLSGDIPEGPDIEEPSLPPPKKADIVFLVDGSINLGRQNFKEVMLFISNLIDLFFTERDNLRIGLAHYAADVTDAFYLNTYKDRQDIMDAIDQVEYKGGNKINTGAAIRYIQNVYFTKEKGSRADEGTPQILMVINGGSSADDSKTAVLGLKQRGVRVFAIGVGNTELTELESLASESTTVARALTIQQLSDLNEQILETLDDEVKGKLCVGVPDTPKSCNIEVLVGFDVSAQNIFSAQTNLQNKMGAILQRISKMAAISCSSGEIPSVQVGLLAMDSASEPVQLDFTKNADELFEGFRALRSRGPFVLNGKTISAYTNRFRSRHDNVIKVVIHLTDGVDAPLPEMKRRVDELRESGVNSFILVGLERVPRFEEAVQLEFGRGFKYTRPLRVNIMDLDYELMEELDNIAERECCGVPCKCTGARGDRGAVGLPGPKGGPGLSGSQGHPGDEGGPGERGPPGVNGTQGFQGCPGPRGVKGEFGEIGLDGINGEEGPKGIKGQAGDRGEIGIRGDPGTTGKDNNLAGPKGDPGDAGPAGTPGKPGADGVLGEPGIGGSRGPGGDPGPVGEKGRRGALGRKGAAGDQGTKGGPGPRGNRGQRGVSGGIGPGGQKGEVGYPGPYGQKGPRGPGVVQCDLVKKIRDNCRQQECPLYPTELAFALDVSMANGRPTFNHMRDTVLRLLRDITITESNCPRGARVALTLYNDEVTTEIRFADAMKKRALLQHIEGLQTLQTRKQRNLELAMSFVAQNTFKRVRSGFLMRKVAIFFVGGPISQARTLTNAALRLHDAGIATLFLVNREDSALSRALQVNNTALAQVIVLPSPGSSQYNSVIQKIMNCHVCLDICSPDQMCDYVPPSTGRDRRSSTTDVDIDMAFVMDSSESTYPVFFTEIKRYIAHIVEQLEVSSNPTTSVHQARVSVIQQAPYEFFKNKTASPLHVDIGLTEHHSAQDIVKFLLEKTPQLEGGRALAAAIESTVEQVFEKAPLQRDRKVLVLFVTGSVEEEAEQLMRIATEVKCRGYFLVILGVGEKLTGEDARLLSRMASEPADVFFKQLNTISHFHDKHIQTFGQLMPKYISIENAFYMSPEVSKHCKWFQSDQPLKNPFTSSQRQEKHQKLHENHQTVHQRKHKVAEDLQITNVTSSSLKLRWGSPNPKLFVYFEVVVTRLHDHTLVLKTNVSGTELSVDNLESHQTYHVVITGYTAEGQIVSTRKGMMTTINEFADPCSLDFDPGMPCKDYQAKWFFDRKNGICTQFWYGGCGGNENRFDTEALCLKNCMRSEPEPQPQVQQVKQVEIVPAPAASTAVDICQLPKEEGTCAKFVLKWHYDAPSKSCTRFWYGGCGGNQNRFDTYEQCVKACGKPVQLTNFNLTSDQPQVKDVCMGAATQNSETGITILVAGSACQPWLTTPLDKEGGKGEENTFISKCVSGYVMKTNCATSCGNMFLYKADITPSFNLTFYCLFHRVSHKGSKIICCDGSVRLGHETVRPLPCALCEGCMNHRGINTREIHNTCGMHSSPNRALVLFKVHALHGILLTWC</sequence>
<dbReference type="PROSITE" id="PS50234">
    <property type="entry name" value="VWFA"/>
    <property type="match status" value="32"/>
</dbReference>
<feature type="domain" description="VWFA" evidence="15">
    <location>
        <begin position="3427"/>
        <end position="3599"/>
    </location>
</feature>
<evidence type="ECO:0000256" key="2">
    <source>
        <dbReference type="ARBA" id="ARBA00022525"/>
    </source>
</evidence>
<accession>A0A4U5U0J0</accession>
<evidence type="ECO:0000256" key="10">
    <source>
        <dbReference type="ARBA" id="ARBA00023278"/>
    </source>
</evidence>
<feature type="domain" description="VWFA" evidence="15">
    <location>
        <begin position="3627"/>
        <end position="3799"/>
    </location>
</feature>
<dbReference type="SUPFAM" id="SSF57362">
    <property type="entry name" value="BPTI-like"/>
    <property type="match status" value="2"/>
</dbReference>
<evidence type="ECO:0000256" key="11">
    <source>
        <dbReference type="ARBA" id="ARBA00043858"/>
    </source>
</evidence>
<dbReference type="SMART" id="SM00131">
    <property type="entry name" value="KU"/>
    <property type="match status" value="2"/>
</dbReference>
<feature type="domain" description="VWFA" evidence="15">
    <location>
        <begin position="6665"/>
        <end position="6867"/>
    </location>
</feature>
<dbReference type="InterPro" id="IPR002223">
    <property type="entry name" value="Kunitz_BPTI"/>
</dbReference>
<feature type="domain" description="VWFA" evidence="15">
    <location>
        <begin position="3029"/>
        <end position="3201"/>
    </location>
</feature>
<feature type="domain" description="VWFA" evidence="15">
    <location>
        <begin position="1438"/>
        <end position="1610"/>
    </location>
</feature>
<feature type="domain" description="VWFA" evidence="15">
    <location>
        <begin position="5817"/>
        <end position="5994"/>
    </location>
</feature>
<keyword evidence="4 14" id="KW-0732">Signal</keyword>
<dbReference type="FunFam" id="3.40.50.410:FF:000003">
    <property type="entry name" value="Collagen type VI alpha 3 chain"/>
    <property type="match status" value="29"/>
</dbReference>
<keyword evidence="9" id="KW-0325">Glycoprotein</keyword>
<dbReference type="PROSITE" id="PS00280">
    <property type="entry name" value="BPTI_KUNITZ_1"/>
    <property type="match status" value="2"/>
</dbReference>
<keyword evidence="7 18" id="KW-0176">Collagen</keyword>
<dbReference type="InterPro" id="IPR036465">
    <property type="entry name" value="vWFA_dom_sf"/>
</dbReference>
<feature type="domain" description="VWFA" evidence="15">
    <location>
        <begin position="4610"/>
        <end position="4782"/>
    </location>
</feature>
<dbReference type="GO" id="GO:0005589">
    <property type="term" value="C:collagen type VI trimer"/>
    <property type="evidence" value="ECO:0007669"/>
    <property type="project" value="UniProtKB-ARBA"/>
</dbReference>
<dbReference type="STRING" id="240159.A0A4U5U0J0"/>
<gene>
    <name evidence="18" type="ORF">D9C73_001139</name>
</gene>
<keyword evidence="10" id="KW-0379">Hydroxylation</keyword>
<keyword evidence="19" id="KW-1185">Reference proteome</keyword>
<feature type="compositionally biased region" description="Gly residues" evidence="13">
    <location>
        <begin position="6227"/>
        <end position="6236"/>
    </location>
</feature>
<dbReference type="FunFam" id="4.10.410.10:FF:000020">
    <property type="entry name" value="Collagen, type VI, alpha 3"/>
    <property type="match status" value="1"/>
</dbReference>
<dbReference type="SUPFAM" id="SSF49265">
    <property type="entry name" value="Fibronectin type III"/>
    <property type="match status" value="1"/>
</dbReference>
<dbReference type="FunFam" id="4.10.410.10:FF:000040">
    <property type="entry name" value="Serine protease inhibitor, putative"/>
    <property type="match status" value="1"/>
</dbReference>
<feature type="domain" description="VWFA" evidence="15">
    <location>
        <begin position="3825"/>
        <end position="3986"/>
    </location>
</feature>
<dbReference type="FunFam" id="3.40.50.410:FF:000016">
    <property type="entry name" value="Collagen type VI alpha 3 chain"/>
    <property type="match status" value="1"/>
</dbReference>
<comment type="function">
    <text evidence="11">Collagen VI acts as a cell-binding protein.</text>
</comment>
<dbReference type="SUPFAM" id="SSF53300">
    <property type="entry name" value="vWA-like"/>
    <property type="match status" value="33"/>
</dbReference>
<dbReference type="EMBL" id="CM014079">
    <property type="protein sequence ID" value="TKS67537.1"/>
    <property type="molecule type" value="Genomic_DNA"/>
</dbReference>
<feature type="domain" description="VWFA" evidence="15">
    <location>
        <begin position="1042"/>
        <end position="1214"/>
    </location>
</feature>
<feature type="domain" description="VWFA" evidence="15">
    <location>
        <begin position="5620"/>
        <end position="5795"/>
    </location>
</feature>
<feature type="domain" description="BPTI/Kunitz inhibitor" evidence="16">
    <location>
        <begin position="7017"/>
        <end position="7068"/>
    </location>
</feature>
<feature type="domain" description="VWFA" evidence="15">
    <location>
        <begin position="5416"/>
        <end position="5592"/>
    </location>
</feature>
<feature type="domain" description="VWFA" evidence="15">
    <location>
        <begin position="1642"/>
        <end position="1814"/>
    </location>
</feature>
<dbReference type="PANTHER" id="PTHR24020:SF86">
    <property type="entry name" value="COLLAGEN, TYPE VI, ALPHA 4"/>
    <property type="match status" value="1"/>
</dbReference>
<dbReference type="InterPro" id="IPR036880">
    <property type="entry name" value="Kunitz_BPTI_sf"/>
</dbReference>
<dbReference type="InterPro" id="IPR020901">
    <property type="entry name" value="Prtase_inh_Kunz-CS"/>
</dbReference>
<organism evidence="18 19">
    <name type="scientific">Collichthys lucidus</name>
    <name type="common">Big head croaker</name>
    <name type="synonym">Sciaena lucida</name>
    <dbReference type="NCBI Taxonomy" id="240159"/>
    <lineage>
        <taxon>Eukaryota</taxon>
        <taxon>Metazoa</taxon>
        <taxon>Chordata</taxon>
        <taxon>Craniata</taxon>
        <taxon>Vertebrata</taxon>
        <taxon>Euteleostomi</taxon>
        <taxon>Actinopterygii</taxon>
        <taxon>Neopterygii</taxon>
        <taxon>Teleostei</taxon>
        <taxon>Neoteleostei</taxon>
        <taxon>Acanthomorphata</taxon>
        <taxon>Eupercaria</taxon>
        <taxon>Sciaenidae</taxon>
        <taxon>Collichthys</taxon>
    </lineage>
</organism>
<feature type="domain" description="VWFA" evidence="15">
    <location>
        <begin position="1839"/>
        <end position="2011"/>
    </location>
</feature>
<feature type="compositionally biased region" description="Low complexity" evidence="13">
    <location>
        <begin position="6317"/>
        <end position="6338"/>
    </location>
</feature>
<dbReference type="Gene3D" id="2.60.40.10">
    <property type="entry name" value="Immunoglobulins"/>
    <property type="match status" value="1"/>
</dbReference>
<feature type="domain" description="VWFA" evidence="15">
    <location>
        <begin position="2831"/>
        <end position="3003"/>
    </location>
</feature>
<dbReference type="Pfam" id="PF01391">
    <property type="entry name" value="Collagen"/>
    <property type="match status" value="1"/>
</dbReference>
<feature type="compositionally biased region" description="Gly residues" evidence="13">
    <location>
        <begin position="6378"/>
        <end position="6387"/>
    </location>
</feature>
<dbReference type="CDD" id="cd22629">
    <property type="entry name" value="Kunitz_collagen_alpha3_VI"/>
    <property type="match status" value="1"/>
</dbReference>
<feature type="domain" description="VWFA" evidence="15">
    <location>
        <begin position="6447"/>
        <end position="6628"/>
    </location>
</feature>
<evidence type="ECO:0000256" key="14">
    <source>
        <dbReference type="SAM" id="SignalP"/>
    </source>
</evidence>
<evidence type="ECO:0000256" key="4">
    <source>
        <dbReference type="ARBA" id="ARBA00022729"/>
    </source>
</evidence>
<feature type="domain" description="VWFA" evidence="15">
    <location>
        <begin position="245"/>
        <end position="418"/>
    </location>
</feature>
<reference evidence="18 19" key="1">
    <citation type="submission" date="2019-01" db="EMBL/GenBank/DDBJ databases">
        <title>Genome Assembly of Collichthys lucidus.</title>
        <authorList>
            <person name="Cai M."/>
            <person name="Xiao S."/>
        </authorList>
    </citation>
    <scope>NUCLEOTIDE SEQUENCE [LARGE SCALE GENOMIC DNA]</scope>
    <source>
        <strain evidence="18">JT15FE1705JMU</strain>
        <tissue evidence="18">Muscle</tissue>
    </source>
</reference>
<evidence type="ECO:0000313" key="18">
    <source>
        <dbReference type="EMBL" id="TKS67537.1"/>
    </source>
</evidence>
<evidence type="ECO:0000256" key="6">
    <source>
        <dbReference type="ARBA" id="ARBA00022889"/>
    </source>
</evidence>
<feature type="domain" description="VWFA" evidence="15">
    <location>
        <begin position="651"/>
        <end position="828"/>
    </location>
</feature>
<feature type="domain" description="VWFA" evidence="15">
    <location>
        <begin position="4212"/>
        <end position="4384"/>
    </location>
</feature>
<feature type="domain" description="VWFA" evidence="15">
    <location>
        <begin position="2239"/>
        <end position="2415"/>
    </location>
</feature>
<feature type="domain" description="VWFA" evidence="15">
    <location>
        <begin position="2037"/>
        <end position="2209"/>
    </location>
</feature>
<dbReference type="GO" id="GO:0004867">
    <property type="term" value="F:serine-type endopeptidase inhibitor activity"/>
    <property type="evidence" value="ECO:0007669"/>
    <property type="project" value="InterPro"/>
</dbReference>
<feature type="domain" description="Fibronectin type-III" evidence="17">
    <location>
        <begin position="6923"/>
        <end position="7012"/>
    </location>
</feature>
<dbReference type="PROSITE" id="PS50853">
    <property type="entry name" value="FN3"/>
    <property type="match status" value="1"/>
</dbReference>
<evidence type="ECO:0000256" key="7">
    <source>
        <dbReference type="ARBA" id="ARBA00023119"/>
    </source>
</evidence>
<feature type="domain" description="VWFA" evidence="15">
    <location>
        <begin position="2435"/>
        <end position="2607"/>
    </location>
</feature>
<feature type="compositionally biased region" description="Gly residues" evidence="13">
    <location>
        <begin position="6342"/>
        <end position="6357"/>
    </location>
</feature>
<dbReference type="FunFam" id="3.40.50.410:FF:000021">
    <property type="entry name" value="Collagen, type VI, alpha 3"/>
    <property type="match status" value="1"/>
</dbReference>
<evidence type="ECO:0000256" key="9">
    <source>
        <dbReference type="ARBA" id="ARBA00023180"/>
    </source>
</evidence>
<feature type="domain" description="VWFA" evidence="15">
    <location>
        <begin position="3229"/>
        <end position="3401"/>
    </location>
</feature>
<dbReference type="CDD" id="cd00063">
    <property type="entry name" value="FN3"/>
    <property type="match status" value="1"/>
</dbReference>
<feature type="domain" description="VWFA" evidence="15">
    <location>
        <begin position="37"/>
        <end position="212"/>
    </location>
</feature>
<dbReference type="Pfam" id="PF00014">
    <property type="entry name" value="Kunitz_BPTI"/>
    <property type="match status" value="2"/>
</dbReference>
<feature type="domain" description="VWFA" evidence="15">
    <location>
        <begin position="844"/>
        <end position="1016"/>
    </location>
</feature>
<evidence type="ECO:0000256" key="12">
    <source>
        <dbReference type="ARBA" id="ARBA00044000"/>
    </source>
</evidence>
<dbReference type="FunFam" id="3.40.50.410:FF:000004">
    <property type="entry name" value="collagen alpha-6(VI) chain"/>
    <property type="match status" value="1"/>
</dbReference>
<feature type="domain" description="BPTI/Kunitz inhibitor" evidence="16">
    <location>
        <begin position="7100"/>
        <end position="7150"/>
    </location>
</feature>
<evidence type="ECO:0000256" key="5">
    <source>
        <dbReference type="ARBA" id="ARBA00022737"/>
    </source>
</evidence>
<dbReference type="PANTHER" id="PTHR24020">
    <property type="entry name" value="COLLAGEN ALPHA"/>
    <property type="match status" value="1"/>
</dbReference>
<dbReference type="InterPro" id="IPR050525">
    <property type="entry name" value="ECM_Assembly_Org"/>
</dbReference>
<keyword evidence="6" id="KW-0130">Cell adhesion</keyword>
<evidence type="ECO:0000259" key="15">
    <source>
        <dbReference type="PROSITE" id="PS50234"/>
    </source>
</evidence>
<feature type="domain" description="VWFA" evidence="15">
    <location>
        <begin position="1241"/>
        <end position="1413"/>
    </location>
</feature>
<dbReference type="SMART" id="SM00327">
    <property type="entry name" value="VWA"/>
    <property type="match status" value="33"/>
</dbReference>
<feature type="domain" description="VWFA" evidence="15">
    <location>
        <begin position="4412"/>
        <end position="4584"/>
    </location>
</feature>
<feature type="compositionally biased region" description="Gly residues" evidence="13">
    <location>
        <begin position="6393"/>
        <end position="6405"/>
    </location>
</feature>
<dbReference type="InterPro" id="IPR008160">
    <property type="entry name" value="Collagen"/>
</dbReference>
<dbReference type="Proteomes" id="UP000298787">
    <property type="component" value="Chromosome 2"/>
</dbReference>
<evidence type="ECO:0000259" key="17">
    <source>
        <dbReference type="PROSITE" id="PS50853"/>
    </source>
</evidence>
<evidence type="ECO:0000259" key="16">
    <source>
        <dbReference type="PROSITE" id="PS50279"/>
    </source>
</evidence>
<dbReference type="Gene3D" id="4.10.410.10">
    <property type="entry name" value="Pancreatic trypsin inhibitor Kunitz domain"/>
    <property type="match status" value="2"/>
</dbReference>
<feature type="chain" id="PRO_5020231076" evidence="14">
    <location>
        <begin position="27"/>
        <end position="7329"/>
    </location>
</feature>
<feature type="domain" description="VWFA" evidence="15">
    <location>
        <begin position="5008"/>
        <end position="5180"/>
    </location>
</feature>
<dbReference type="Pfam" id="PF00092">
    <property type="entry name" value="VWA"/>
    <property type="match status" value="32"/>
</dbReference>
<feature type="domain" description="VWFA" evidence="15">
    <location>
        <begin position="446"/>
        <end position="621"/>
    </location>
</feature>
<dbReference type="InterPro" id="IPR003961">
    <property type="entry name" value="FN3_dom"/>
</dbReference>
<feature type="domain" description="VWFA" evidence="15">
    <location>
        <begin position="5208"/>
        <end position="5384"/>
    </location>
</feature>
<dbReference type="Gene3D" id="3.40.50.410">
    <property type="entry name" value="von Willebrand factor, type A domain"/>
    <property type="match status" value="32"/>
</dbReference>
<evidence type="ECO:0000256" key="8">
    <source>
        <dbReference type="ARBA" id="ARBA00023157"/>
    </source>
</evidence>
<dbReference type="GO" id="GO:0007155">
    <property type="term" value="P:cell adhesion"/>
    <property type="evidence" value="ECO:0007669"/>
    <property type="project" value="UniProtKB-KW"/>
</dbReference>
<proteinExistence type="inferred from homology"/>
<evidence type="ECO:0000256" key="1">
    <source>
        <dbReference type="ARBA" id="ARBA00004498"/>
    </source>
</evidence>
<dbReference type="PROSITE" id="PS50279">
    <property type="entry name" value="BPTI_KUNITZ_2"/>
    <property type="match status" value="2"/>
</dbReference>
<comment type="subcellular location">
    <subcellularLocation>
        <location evidence="1">Secreted</location>
        <location evidence="1">Extracellular space</location>
        <location evidence="1">Extracellular matrix</location>
    </subcellularLocation>
</comment>
<feature type="domain" description="VWFA" evidence="15">
    <location>
        <begin position="4810"/>
        <end position="4982"/>
    </location>
</feature>
<evidence type="ECO:0000313" key="19">
    <source>
        <dbReference type="Proteomes" id="UP000298787"/>
    </source>
</evidence>
<feature type="region of interest" description="Disordered" evidence="13">
    <location>
        <begin position="6224"/>
        <end position="6420"/>
    </location>
</feature>
<evidence type="ECO:0000256" key="13">
    <source>
        <dbReference type="SAM" id="MobiDB-lite"/>
    </source>
</evidence>
<feature type="signal peptide" evidence="14">
    <location>
        <begin position="1"/>
        <end position="26"/>
    </location>
</feature>
<keyword evidence="2" id="KW-0964">Secreted</keyword>
<comment type="similarity">
    <text evidence="12">Belongs to the type VI collagen family.</text>
</comment>
<evidence type="ECO:0000256" key="3">
    <source>
        <dbReference type="ARBA" id="ARBA00022530"/>
    </source>
</evidence>
<feature type="domain" description="VWFA" evidence="15">
    <location>
        <begin position="4014"/>
        <end position="4186"/>
    </location>
</feature>